<dbReference type="SUPFAM" id="SSF51735">
    <property type="entry name" value="NAD(P)-binding Rossmann-fold domains"/>
    <property type="match status" value="1"/>
</dbReference>
<keyword evidence="1" id="KW-0560">Oxidoreductase</keyword>
<dbReference type="Gene3D" id="3.40.50.720">
    <property type="entry name" value="NAD(P)-binding Rossmann-like Domain"/>
    <property type="match status" value="1"/>
</dbReference>
<protein>
    <submittedName>
        <fullName evidence="2">NAD(P)-binding protein</fullName>
    </submittedName>
</protein>
<proteinExistence type="predicted"/>
<dbReference type="GO" id="GO:0016491">
    <property type="term" value="F:oxidoreductase activity"/>
    <property type="evidence" value="ECO:0007669"/>
    <property type="project" value="UniProtKB-KW"/>
</dbReference>
<dbReference type="PRINTS" id="PR00081">
    <property type="entry name" value="GDHRDH"/>
</dbReference>
<evidence type="ECO:0000313" key="2">
    <source>
        <dbReference type="EMBL" id="KAF7376690.1"/>
    </source>
</evidence>
<keyword evidence="3" id="KW-1185">Reference proteome</keyword>
<sequence length="339" mass="37577">MKLSVWTWLKGQFNKLPPVANADLTGKTVVVVGANTGLGFEAVKHFSKMNPERIILACRSQQKGQAAVEKIKAETGYNNAELWIVDLADFSSVKSFADKFEKNGGRLDILVENAGVATPRYEATKDGWETSLQVNSIATPLLALLLLPRMIQTARDHGTESRIVVVTSELHHWGGIPKKVLAQDDILTTLGSVEYCTPSRMRTFYNVTKLMNILFVRALNNRIDASTPLIANTVNPGLCVSELRRDIPFPLSWISRVFEWITAFTTEEGSRQLVFGAVGSGKLRGEYINQSHVEEPSDFVIGGEGKKAEDRVWDELVDILGKVDRRVLTTVDAYLISSQ</sequence>
<dbReference type="AlphaFoldDB" id="A0A8H7DJN3"/>
<reference evidence="2" key="1">
    <citation type="submission" date="2020-05" db="EMBL/GenBank/DDBJ databases">
        <title>Mycena genomes resolve the evolution of fungal bioluminescence.</title>
        <authorList>
            <person name="Tsai I.J."/>
        </authorList>
    </citation>
    <scope>NUCLEOTIDE SEQUENCE</scope>
    <source>
        <strain evidence="2">160909Yilan</strain>
    </source>
</reference>
<comment type="caution">
    <text evidence="2">The sequence shown here is derived from an EMBL/GenBank/DDBJ whole genome shotgun (WGS) entry which is preliminary data.</text>
</comment>
<gene>
    <name evidence="2" type="ORF">MSAN_00086000</name>
</gene>
<evidence type="ECO:0000313" key="3">
    <source>
        <dbReference type="Proteomes" id="UP000623467"/>
    </source>
</evidence>
<dbReference type="OrthoDB" id="542013at2759"/>
<dbReference type="Pfam" id="PF00106">
    <property type="entry name" value="adh_short"/>
    <property type="match status" value="1"/>
</dbReference>
<accession>A0A8H7DJN3</accession>
<organism evidence="2 3">
    <name type="scientific">Mycena sanguinolenta</name>
    <dbReference type="NCBI Taxonomy" id="230812"/>
    <lineage>
        <taxon>Eukaryota</taxon>
        <taxon>Fungi</taxon>
        <taxon>Dikarya</taxon>
        <taxon>Basidiomycota</taxon>
        <taxon>Agaricomycotina</taxon>
        <taxon>Agaricomycetes</taxon>
        <taxon>Agaricomycetidae</taxon>
        <taxon>Agaricales</taxon>
        <taxon>Marasmiineae</taxon>
        <taxon>Mycenaceae</taxon>
        <taxon>Mycena</taxon>
    </lineage>
</organism>
<dbReference type="InterPro" id="IPR002347">
    <property type="entry name" value="SDR_fam"/>
</dbReference>
<evidence type="ECO:0000256" key="1">
    <source>
        <dbReference type="ARBA" id="ARBA00023002"/>
    </source>
</evidence>
<dbReference type="Proteomes" id="UP000623467">
    <property type="component" value="Unassembled WGS sequence"/>
</dbReference>
<dbReference type="PANTHER" id="PTHR43157:SF31">
    <property type="entry name" value="PHOSPHATIDYLINOSITOL-GLYCAN BIOSYNTHESIS CLASS F PROTEIN"/>
    <property type="match status" value="1"/>
</dbReference>
<name>A0A8H7DJN3_9AGAR</name>
<dbReference type="InterPro" id="IPR036291">
    <property type="entry name" value="NAD(P)-bd_dom_sf"/>
</dbReference>
<dbReference type="EMBL" id="JACAZH010000001">
    <property type="protein sequence ID" value="KAF7376690.1"/>
    <property type="molecule type" value="Genomic_DNA"/>
</dbReference>
<dbReference type="PANTHER" id="PTHR43157">
    <property type="entry name" value="PHOSPHATIDYLINOSITOL-GLYCAN BIOSYNTHESIS CLASS F PROTEIN-RELATED"/>
    <property type="match status" value="1"/>
</dbReference>